<keyword evidence="6" id="KW-1185">Reference proteome</keyword>
<dbReference type="InterPro" id="IPR040683">
    <property type="entry name" value="CshA_NR2"/>
</dbReference>
<dbReference type="InterPro" id="IPR045474">
    <property type="entry name" value="GEVED"/>
</dbReference>
<evidence type="ECO:0000313" key="6">
    <source>
        <dbReference type="Proteomes" id="UP000000849"/>
    </source>
</evidence>
<name>D5UIW0_CELFN</name>
<dbReference type="Proteomes" id="UP000000849">
    <property type="component" value="Chromosome"/>
</dbReference>
<dbReference type="RefSeq" id="WP_013117858.1">
    <property type="nucleotide sequence ID" value="NC_014151.1"/>
</dbReference>
<dbReference type="OrthoDB" id="134475at2"/>
<dbReference type="eggNOG" id="COG2373">
    <property type="taxonomic scope" value="Bacteria"/>
</dbReference>
<evidence type="ECO:0000313" key="5">
    <source>
        <dbReference type="EMBL" id="ADG75526.1"/>
    </source>
</evidence>
<proteinExistence type="predicted"/>
<dbReference type="EMBL" id="CP001964">
    <property type="protein sequence ID" value="ADG75526.1"/>
    <property type="molecule type" value="Genomic_DNA"/>
</dbReference>
<feature type="domain" description="DUF7927" evidence="4">
    <location>
        <begin position="504"/>
        <end position="627"/>
    </location>
</feature>
<feature type="domain" description="Surface adhesin CshA non-repetitive" evidence="2">
    <location>
        <begin position="69"/>
        <end position="296"/>
    </location>
</feature>
<dbReference type="STRING" id="446466.Cfla_2639"/>
<dbReference type="Pfam" id="PF25549">
    <property type="entry name" value="DUF7927"/>
    <property type="match status" value="1"/>
</dbReference>
<dbReference type="HOGENOM" id="CLU_373724_0_0_11"/>
<protein>
    <submittedName>
        <fullName evidence="5">Conserved repeat domain protein</fullName>
    </submittedName>
</protein>
<organism evidence="5 6">
    <name type="scientific">Cellulomonas flavigena (strain ATCC 482 / DSM 20109 / BCRC 11376 / JCM 18109 / NBRC 3775 / NCIMB 8073 / NRS 134)</name>
    <dbReference type="NCBI Taxonomy" id="446466"/>
    <lineage>
        <taxon>Bacteria</taxon>
        <taxon>Bacillati</taxon>
        <taxon>Actinomycetota</taxon>
        <taxon>Actinomycetes</taxon>
        <taxon>Micrococcales</taxon>
        <taxon>Cellulomonadaceae</taxon>
        <taxon>Cellulomonas</taxon>
    </lineage>
</organism>
<dbReference type="Pfam" id="PF20009">
    <property type="entry name" value="GEVED"/>
    <property type="match status" value="1"/>
</dbReference>
<feature type="region of interest" description="Disordered" evidence="1">
    <location>
        <begin position="360"/>
        <end position="388"/>
    </location>
</feature>
<gene>
    <name evidence="5" type="ordered locus">Cfla_2639</name>
</gene>
<sequence>MRAVQSDRRARRAYRAVLGGLLALALGLTVAPLVDVVTAPRAAAVVGDVTLAGSNAPVMADSGSGRYKDRIVWLNWGAEGARLTAPASNCSPANQGSCLWTTTVTTLHDLSDRDRLEVACTMYRGNGQDVYVYRPGDYDADGLPRLYGRASGTGLVNAFRTPGNQDRHVTVGCTAELATYAAANYTGQRTAKSVTLSGLVVADAESTKATEALRVTGTPAATWRIIDRVAATCTNGNNPHQYYAAVAGGELTLSATGECAAPQFSATAVALAQGSSSLSIRLDGAQGQTAAAVGYVIGADYGDAAAGYGHGPALVQPTWTSGTTVGTSATNVLASSFTLATMAAPATRLGAQAFPNRTAPVTPDASGDTGWAVPNGTTGATTATPDEDAFTANPAITASVGLSTTYTLQARCAPAGAWVRGWLDWDGDSRFIETRDPSAKVQCAANGTANLTWSNASVASAQLGTRTLRVAISSVTEDLDGPTMSIRAGEVEDWQVTVRPAVRVTKTVNATTMPNGGTVTYTVTVSNPGSSQVTAYLVDDYSGAFDDATLHDVSSPSGTFADDGTGRFTWRVDVPAAGAVTMTYRMTMRSSAGGPGNQVLSNVVRVSTAVINGAITCDNGDQAAQQCARVDLYRAGLTIDKQAFLASDTGFTSELGSGGQLQPGTAVVWRYVVRNTGSVPLSGVVVSDAWSESRTTADGTTPTSGATTLTCPGLPPGTSVTLGTLAAGATVTCTATRAVEPYP</sequence>
<evidence type="ECO:0000259" key="3">
    <source>
        <dbReference type="Pfam" id="PF20009"/>
    </source>
</evidence>
<feature type="domain" description="GEVED" evidence="3">
    <location>
        <begin position="419"/>
        <end position="497"/>
    </location>
</feature>
<dbReference type="InterPro" id="IPR057687">
    <property type="entry name" value="DUF7927"/>
</dbReference>
<evidence type="ECO:0000256" key="1">
    <source>
        <dbReference type="SAM" id="MobiDB-lite"/>
    </source>
</evidence>
<dbReference type="Pfam" id="PF18651">
    <property type="entry name" value="CshA_NR2"/>
    <property type="match status" value="1"/>
</dbReference>
<dbReference type="InterPro" id="IPR047589">
    <property type="entry name" value="DUF11_rpt"/>
</dbReference>
<dbReference type="NCBIfam" id="TIGR01451">
    <property type="entry name" value="B_ant_repeat"/>
    <property type="match status" value="1"/>
</dbReference>
<dbReference type="KEGG" id="cfl:Cfla_2639"/>
<evidence type="ECO:0000259" key="2">
    <source>
        <dbReference type="Pfam" id="PF18651"/>
    </source>
</evidence>
<dbReference type="AlphaFoldDB" id="D5UIW0"/>
<reference evidence="5 6" key="1">
    <citation type="journal article" date="2010" name="Stand. Genomic Sci.">
        <title>Complete genome sequence of Cellulomonas flavigena type strain (134).</title>
        <authorList>
            <person name="Abt B."/>
            <person name="Foster B."/>
            <person name="Lapidus A."/>
            <person name="Clum A."/>
            <person name="Sun H."/>
            <person name="Pukall R."/>
            <person name="Lucas S."/>
            <person name="Glavina Del Rio T."/>
            <person name="Nolan M."/>
            <person name="Tice H."/>
            <person name="Cheng J.F."/>
            <person name="Pitluck S."/>
            <person name="Liolios K."/>
            <person name="Ivanova N."/>
            <person name="Mavromatis K."/>
            <person name="Ovchinnikova G."/>
            <person name="Pati A."/>
            <person name="Goodwin L."/>
            <person name="Chen A."/>
            <person name="Palaniappan K."/>
            <person name="Land M."/>
            <person name="Hauser L."/>
            <person name="Chang Y.J."/>
            <person name="Jeffries C.D."/>
            <person name="Rohde M."/>
            <person name="Goker M."/>
            <person name="Woyke T."/>
            <person name="Bristow J."/>
            <person name="Eisen J.A."/>
            <person name="Markowitz V."/>
            <person name="Hugenholtz P."/>
            <person name="Kyrpides N.C."/>
            <person name="Klenk H.P."/>
        </authorList>
    </citation>
    <scope>NUCLEOTIDE SEQUENCE [LARGE SCALE GENOMIC DNA]</scope>
    <source>
        <strain evidence="6">ATCC 482 / DSM 20109 / BCRC 11376 / JCM 18109 / NBRC 3775 / NCIMB 8073 / NRS 134</strain>
    </source>
</reference>
<accession>D5UIW0</accession>
<evidence type="ECO:0000259" key="4">
    <source>
        <dbReference type="Pfam" id="PF25549"/>
    </source>
</evidence>